<dbReference type="Proteomes" id="UP000600363">
    <property type="component" value="Unassembled WGS sequence"/>
</dbReference>
<dbReference type="EC" id="7.3.2.6" evidence="8"/>
<dbReference type="FunFam" id="3.40.50.300:FF:000425">
    <property type="entry name" value="Probable ABC transporter, ATP-binding subunit"/>
    <property type="match status" value="1"/>
</dbReference>
<evidence type="ECO:0000256" key="8">
    <source>
        <dbReference type="ARBA" id="ARBA00039025"/>
    </source>
</evidence>
<evidence type="ECO:0000256" key="7">
    <source>
        <dbReference type="ARBA" id="ARBA00038781"/>
    </source>
</evidence>
<accession>A0A832VMY2</accession>
<evidence type="ECO:0000256" key="1">
    <source>
        <dbReference type="ARBA" id="ARBA00004236"/>
    </source>
</evidence>
<dbReference type="PROSITE" id="PS50893">
    <property type="entry name" value="ABC_TRANSPORTER_2"/>
    <property type="match status" value="1"/>
</dbReference>
<keyword evidence="2" id="KW-0813">Transport</keyword>
<reference evidence="14" key="1">
    <citation type="journal article" date="2020" name="bioRxiv">
        <title>A rank-normalized archaeal taxonomy based on genome phylogeny resolves widespread incomplete and uneven classifications.</title>
        <authorList>
            <person name="Rinke C."/>
            <person name="Chuvochina M."/>
            <person name="Mussig A.J."/>
            <person name="Chaumeil P.-A."/>
            <person name="Waite D.W."/>
            <person name="Whitman W.B."/>
            <person name="Parks D.H."/>
            <person name="Hugenholtz P."/>
        </authorList>
    </citation>
    <scope>NUCLEOTIDE SEQUENCE</scope>
    <source>
        <strain evidence="14">UBA12518</strain>
    </source>
</reference>
<dbReference type="Pfam" id="PF00005">
    <property type="entry name" value="ABC_tran"/>
    <property type="match status" value="1"/>
</dbReference>
<feature type="region of interest" description="Disordered" evidence="12">
    <location>
        <begin position="1"/>
        <end position="28"/>
    </location>
</feature>
<dbReference type="Gene3D" id="3.40.50.300">
    <property type="entry name" value="P-loop containing nucleotide triphosphate hydrolases"/>
    <property type="match status" value="1"/>
</dbReference>
<dbReference type="SUPFAM" id="SSF52540">
    <property type="entry name" value="P-loop containing nucleoside triphosphate hydrolases"/>
    <property type="match status" value="1"/>
</dbReference>
<evidence type="ECO:0000256" key="5">
    <source>
        <dbReference type="ARBA" id="ARBA00022840"/>
    </source>
</evidence>
<keyword evidence="3" id="KW-0500">Molybdenum</keyword>
<dbReference type="InterPro" id="IPR017871">
    <property type="entry name" value="ABC_transporter-like_CS"/>
</dbReference>
<dbReference type="InterPro" id="IPR003439">
    <property type="entry name" value="ABC_transporter-like_ATP-bd"/>
</dbReference>
<dbReference type="EMBL" id="DUIH01000012">
    <property type="protein sequence ID" value="HIH69766.1"/>
    <property type="molecule type" value="Genomic_DNA"/>
</dbReference>
<evidence type="ECO:0000313" key="15">
    <source>
        <dbReference type="Proteomes" id="UP000600363"/>
    </source>
</evidence>
<feature type="domain" description="ABC transporter" evidence="13">
    <location>
        <begin position="43"/>
        <end position="270"/>
    </location>
</feature>
<organism evidence="14 15">
    <name type="scientific">Methermicoccus shengliensis</name>
    <dbReference type="NCBI Taxonomy" id="660064"/>
    <lineage>
        <taxon>Archaea</taxon>
        <taxon>Methanobacteriati</taxon>
        <taxon>Methanobacteriota</taxon>
        <taxon>Stenosarchaea group</taxon>
        <taxon>Methanomicrobia</taxon>
        <taxon>Methanosarcinales</taxon>
        <taxon>Methermicoccaceae</taxon>
        <taxon>Methermicoccus</taxon>
    </lineage>
</organism>
<dbReference type="GO" id="GO:0005886">
    <property type="term" value="C:plasma membrane"/>
    <property type="evidence" value="ECO:0007669"/>
    <property type="project" value="UniProtKB-SubCell"/>
</dbReference>
<dbReference type="GO" id="GO:0016887">
    <property type="term" value="F:ATP hydrolysis activity"/>
    <property type="evidence" value="ECO:0007669"/>
    <property type="project" value="InterPro"/>
</dbReference>
<evidence type="ECO:0000256" key="4">
    <source>
        <dbReference type="ARBA" id="ARBA00022741"/>
    </source>
</evidence>
<evidence type="ECO:0000256" key="3">
    <source>
        <dbReference type="ARBA" id="ARBA00022505"/>
    </source>
</evidence>
<proteinExistence type="inferred from homology"/>
<dbReference type="InterPro" id="IPR027417">
    <property type="entry name" value="P-loop_NTPase"/>
</dbReference>
<evidence type="ECO:0000259" key="13">
    <source>
        <dbReference type="PROSITE" id="PS50893"/>
    </source>
</evidence>
<dbReference type="GO" id="GO:0005524">
    <property type="term" value="F:ATP binding"/>
    <property type="evidence" value="ECO:0007669"/>
    <property type="project" value="UniProtKB-KW"/>
</dbReference>
<keyword evidence="5 14" id="KW-0067">ATP-binding</keyword>
<evidence type="ECO:0000256" key="6">
    <source>
        <dbReference type="ARBA" id="ARBA00038307"/>
    </source>
</evidence>
<evidence type="ECO:0000256" key="11">
    <source>
        <dbReference type="ARBA" id="ARBA00057369"/>
    </source>
</evidence>
<sequence length="290" mass="32934">MEHVLHRGQLGSHRVRHDSHRNGGLCDERGYTRTREEAHQVELKLVHVSKRFDGFVAVQDVSFTVSEGEFVCLLGPSGCGKTTILRMIGGLEEPTEGKILLDGKPLSYRGGDVGFVFQEYGLFPWRTVLKNVEFGLEILGVEKQERRRIARRYIEMVGLSKFENSYPHELSGGMKQRVGIARALATNPKLLLMDEPFGALDAQTRNILQEELIRIWMQEHKTVLYVTHSVDEAIFLADRVFVLTASPARLKREFRVDIERPRDRTSPEANALRKAILDQLTSEIMKASGH</sequence>
<evidence type="ECO:0000256" key="9">
    <source>
        <dbReference type="ARBA" id="ARBA00041133"/>
    </source>
</evidence>
<comment type="subcellular location">
    <subcellularLocation>
        <location evidence="1">Cell membrane</location>
    </subcellularLocation>
</comment>
<evidence type="ECO:0000256" key="10">
    <source>
        <dbReference type="ARBA" id="ARBA00047936"/>
    </source>
</evidence>
<name>A0A832VMY2_9EURY</name>
<dbReference type="PANTHER" id="PTHR42788">
    <property type="entry name" value="TAURINE IMPORT ATP-BINDING PROTEIN-RELATED"/>
    <property type="match status" value="1"/>
</dbReference>
<comment type="subunit">
    <text evidence="7">The complex is composed of two ATP-binding proteins (WtpC), two transmembrane proteins (WtpB) and a solute-binding protein (WtpA).</text>
</comment>
<dbReference type="PANTHER" id="PTHR42788:SF13">
    <property type="entry name" value="ALIPHATIC SULFONATES IMPORT ATP-BINDING PROTEIN SSUB"/>
    <property type="match status" value="1"/>
</dbReference>
<dbReference type="InterPro" id="IPR050166">
    <property type="entry name" value="ABC_transporter_ATP-bind"/>
</dbReference>
<dbReference type="PROSITE" id="PS00211">
    <property type="entry name" value="ABC_TRANSPORTER_1"/>
    <property type="match status" value="1"/>
</dbReference>
<gene>
    <name evidence="14" type="ORF">HA299_03980</name>
</gene>
<evidence type="ECO:0000313" key="14">
    <source>
        <dbReference type="EMBL" id="HIH69766.1"/>
    </source>
</evidence>
<comment type="similarity">
    <text evidence="6">Belongs to the ABC transporter superfamily. Sulfate/tungstate importer (TC 3.A.1.6) family.</text>
</comment>
<dbReference type="SMART" id="SM00382">
    <property type="entry name" value="AAA"/>
    <property type="match status" value="1"/>
</dbReference>
<evidence type="ECO:0000256" key="12">
    <source>
        <dbReference type="SAM" id="MobiDB-lite"/>
    </source>
</evidence>
<dbReference type="InterPro" id="IPR003593">
    <property type="entry name" value="AAA+_ATPase"/>
</dbReference>
<dbReference type="CDD" id="cd03293">
    <property type="entry name" value="ABC_NrtD_SsuB_transporters"/>
    <property type="match status" value="1"/>
</dbReference>
<dbReference type="GO" id="GO:1901238">
    <property type="term" value="F:ABC-type tungstate transporter activity"/>
    <property type="evidence" value="ECO:0007669"/>
    <property type="project" value="UniProtKB-EC"/>
</dbReference>
<comment type="caution">
    <text evidence="14">The sequence shown here is derived from an EMBL/GenBank/DDBJ whole genome shotgun (WGS) entry which is preliminary data.</text>
</comment>
<protein>
    <recommendedName>
        <fullName evidence="9">Molybdate/tungstate import ATP-binding protein WtpC</fullName>
        <ecNumber evidence="8">7.3.2.6</ecNumber>
    </recommendedName>
</protein>
<evidence type="ECO:0000256" key="2">
    <source>
        <dbReference type="ARBA" id="ARBA00022448"/>
    </source>
</evidence>
<comment type="function">
    <text evidence="11">Part of the ABC transporter complex WtpABC involved in molybdate/tungstate import. Responsible for energy coupling to the transport system.</text>
</comment>
<comment type="catalytic activity">
    <reaction evidence="10">
        <text>tungstate(in) + ATP + H2O = tungstate(out) + ADP + phosphate + H(+)</text>
        <dbReference type="Rhea" id="RHEA:35027"/>
        <dbReference type="ChEBI" id="CHEBI:15377"/>
        <dbReference type="ChEBI" id="CHEBI:15378"/>
        <dbReference type="ChEBI" id="CHEBI:30616"/>
        <dbReference type="ChEBI" id="CHEBI:43474"/>
        <dbReference type="ChEBI" id="CHEBI:46502"/>
        <dbReference type="ChEBI" id="CHEBI:456216"/>
        <dbReference type="EC" id="7.3.2.6"/>
    </reaction>
</comment>
<dbReference type="AlphaFoldDB" id="A0A832VMY2"/>
<keyword evidence="4" id="KW-0547">Nucleotide-binding</keyword>